<keyword evidence="1" id="KW-0808">Transferase</keyword>
<dbReference type="PANTHER" id="PTHR43072">
    <property type="entry name" value="N-ACETYLTRANSFERASE"/>
    <property type="match status" value="1"/>
</dbReference>
<dbReference type="InterPro" id="IPR016181">
    <property type="entry name" value="Acyl_CoA_acyltransferase"/>
</dbReference>
<evidence type="ECO:0000313" key="2">
    <source>
        <dbReference type="Proteomes" id="UP000292347"/>
    </source>
</evidence>
<accession>A0A4Q2IS58</accession>
<gene>
    <name evidence="1" type="ORF">EO081_08845</name>
</gene>
<name>A0A4Q2IS58_9SPHN</name>
<dbReference type="PROSITE" id="PS51186">
    <property type="entry name" value="GNAT"/>
    <property type="match status" value="1"/>
</dbReference>
<keyword evidence="2" id="KW-1185">Reference proteome</keyword>
<protein>
    <submittedName>
        <fullName evidence="1">N-acetyltransferase family protein</fullName>
    </submittedName>
</protein>
<reference evidence="1 2" key="1">
    <citation type="submission" date="2019-01" db="EMBL/GenBank/DDBJ databases">
        <title>Sphingomonas mucosissima sp. nov. and Sphingomonas desiccabilis sp. nov., from biological soil crusts in the Colorado Plateau, USA.</title>
        <authorList>
            <person name="Zhu D."/>
        </authorList>
    </citation>
    <scope>NUCLEOTIDE SEQUENCE [LARGE SCALE GENOMIC DNA]</scope>
    <source>
        <strain evidence="1 2">CP1D</strain>
    </source>
</reference>
<dbReference type="Pfam" id="PF13420">
    <property type="entry name" value="Acetyltransf_4"/>
    <property type="match status" value="1"/>
</dbReference>
<dbReference type="GO" id="GO:0016747">
    <property type="term" value="F:acyltransferase activity, transferring groups other than amino-acyl groups"/>
    <property type="evidence" value="ECO:0007669"/>
    <property type="project" value="InterPro"/>
</dbReference>
<dbReference type="OrthoDB" id="5459937at2"/>
<dbReference type="AlphaFoldDB" id="A0A4Q2IS58"/>
<dbReference type="RefSeq" id="WP_129341605.1">
    <property type="nucleotide sequence ID" value="NZ_JACIDD010000002.1"/>
</dbReference>
<dbReference type="Gene3D" id="3.40.630.30">
    <property type="match status" value="1"/>
</dbReference>
<dbReference type="SUPFAM" id="SSF55729">
    <property type="entry name" value="Acyl-CoA N-acyltransferases (Nat)"/>
    <property type="match status" value="1"/>
</dbReference>
<evidence type="ECO:0000313" key="1">
    <source>
        <dbReference type="EMBL" id="RXZ31355.1"/>
    </source>
</evidence>
<comment type="caution">
    <text evidence="1">The sequence shown here is derived from an EMBL/GenBank/DDBJ whole genome shotgun (WGS) entry which is preliminary data.</text>
</comment>
<organism evidence="1 2">
    <name type="scientific">Sphingomonas desiccabilis</name>
    <dbReference type="NCBI Taxonomy" id="429134"/>
    <lineage>
        <taxon>Bacteria</taxon>
        <taxon>Pseudomonadati</taxon>
        <taxon>Pseudomonadota</taxon>
        <taxon>Alphaproteobacteria</taxon>
        <taxon>Sphingomonadales</taxon>
        <taxon>Sphingomonadaceae</taxon>
        <taxon>Sphingomonas</taxon>
    </lineage>
</organism>
<dbReference type="PANTHER" id="PTHR43072:SF8">
    <property type="entry name" value="ACYLTRANSFERASE FABY-RELATED"/>
    <property type="match status" value="1"/>
</dbReference>
<dbReference type="Proteomes" id="UP000292347">
    <property type="component" value="Unassembled WGS sequence"/>
</dbReference>
<sequence>MIAIRAATPDDAEAIAEIYAAYVTGSTISFEEQPPDAAAIAERMAAHDGFYPWLVATGTDPLGETGPGAILGYAYAGPFRSRAAYRFSVETTIYLAGGARGQGAGRLLYEALIVTLRAQGFAQAMGVIALPNGPSISLHEAVGFRRAGVIRSIGYKQGQWIDIGLWQCELAHTGMPPPEPRPFRDVGVVRG</sequence>
<proteinExistence type="predicted"/>
<dbReference type="EMBL" id="SDPT01000002">
    <property type="protein sequence ID" value="RXZ31355.1"/>
    <property type="molecule type" value="Genomic_DNA"/>
</dbReference>
<dbReference type="InterPro" id="IPR000182">
    <property type="entry name" value="GNAT_dom"/>
</dbReference>